<evidence type="ECO:0000313" key="2">
    <source>
        <dbReference type="EMBL" id="SHI61422.1"/>
    </source>
</evidence>
<name>A0A1M6CK78_9RHOB</name>
<dbReference type="STRING" id="1447782.SAMN05444417_1233"/>
<dbReference type="InterPro" id="IPR003033">
    <property type="entry name" value="SCP2_sterol-bd_dom"/>
</dbReference>
<evidence type="ECO:0000259" key="1">
    <source>
        <dbReference type="Pfam" id="PF02036"/>
    </source>
</evidence>
<sequence>MSETITEAVTRLNAKLGGEGFDGNAKFVIEDEGTILLDQSGARAGEGEADVTLTADAETFRAILDGEKDATAAFMQGQLKVDGDMGQAMKLAGVLS</sequence>
<protein>
    <submittedName>
        <fullName evidence="2">SCP-2 sterol transfer family protein</fullName>
    </submittedName>
</protein>
<dbReference type="Pfam" id="PF02036">
    <property type="entry name" value="SCP2"/>
    <property type="match status" value="1"/>
</dbReference>
<gene>
    <name evidence="2" type="ORF">SAMN05444417_1233</name>
</gene>
<dbReference type="RefSeq" id="WP_073326926.1">
    <property type="nucleotide sequence ID" value="NZ_FQYO01000002.1"/>
</dbReference>
<dbReference type="OrthoDB" id="9809312at2"/>
<keyword evidence="3" id="KW-1185">Reference proteome</keyword>
<dbReference type="Gene3D" id="3.30.1050.10">
    <property type="entry name" value="SCP2 sterol-binding domain"/>
    <property type="match status" value="1"/>
</dbReference>
<accession>A0A1M6CK78</accession>
<reference evidence="2 3" key="1">
    <citation type="submission" date="2016-11" db="EMBL/GenBank/DDBJ databases">
        <authorList>
            <person name="Jaros S."/>
            <person name="Januszkiewicz K."/>
            <person name="Wedrychowicz H."/>
        </authorList>
    </citation>
    <scope>NUCLEOTIDE SEQUENCE [LARGE SCALE GENOMIC DNA]</scope>
    <source>
        <strain evidence="2 3">DSM 100565</strain>
    </source>
</reference>
<evidence type="ECO:0000313" key="3">
    <source>
        <dbReference type="Proteomes" id="UP000184292"/>
    </source>
</evidence>
<dbReference type="InterPro" id="IPR036527">
    <property type="entry name" value="SCP2_sterol-bd_dom_sf"/>
</dbReference>
<dbReference type="EMBL" id="FQYO01000002">
    <property type="protein sequence ID" value="SHI61422.1"/>
    <property type="molecule type" value="Genomic_DNA"/>
</dbReference>
<proteinExistence type="predicted"/>
<feature type="domain" description="SCP2" evidence="1">
    <location>
        <begin position="24"/>
        <end position="95"/>
    </location>
</feature>
<organism evidence="2 3">
    <name type="scientific">Wenxinia saemankumensis</name>
    <dbReference type="NCBI Taxonomy" id="1447782"/>
    <lineage>
        <taxon>Bacteria</taxon>
        <taxon>Pseudomonadati</taxon>
        <taxon>Pseudomonadota</taxon>
        <taxon>Alphaproteobacteria</taxon>
        <taxon>Rhodobacterales</taxon>
        <taxon>Roseobacteraceae</taxon>
        <taxon>Wenxinia</taxon>
    </lineage>
</organism>
<dbReference type="SUPFAM" id="SSF55718">
    <property type="entry name" value="SCP-like"/>
    <property type="match status" value="1"/>
</dbReference>
<dbReference type="AlphaFoldDB" id="A0A1M6CK78"/>
<dbReference type="Proteomes" id="UP000184292">
    <property type="component" value="Unassembled WGS sequence"/>
</dbReference>